<reference evidence="4 5" key="1">
    <citation type="submission" date="2019-08" db="EMBL/GenBank/DDBJ databases">
        <authorList>
            <person name="Dhanesh K."/>
            <person name="Kumar G."/>
            <person name="Sasikala C."/>
            <person name="Venkata Ramana C."/>
        </authorList>
    </citation>
    <scope>NUCLEOTIDE SEQUENCE [LARGE SCALE GENOMIC DNA]</scope>
    <source>
        <strain evidence="4 5">JC645</strain>
    </source>
</reference>
<keyword evidence="1 4" id="KW-0378">Hydrolase</keyword>
<dbReference type="Gene3D" id="3.40.50.1820">
    <property type="entry name" value="alpha/beta hydrolase"/>
    <property type="match status" value="1"/>
</dbReference>
<dbReference type="InterPro" id="IPR049492">
    <property type="entry name" value="BD-FAE-like_dom"/>
</dbReference>
<gene>
    <name evidence="4" type="ORF">FYK55_20300</name>
</gene>
<dbReference type="SUPFAM" id="SSF53474">
    <property type="entry name" value="alpha/beta-Hydrolases"/>
    <property type="match status" value="1"/>
</dbReference>
<sequence>MRFLSLIALLGTFAFTQTSLAQSPTHPDIEYAKIGDRSLRLDLYRPRSGQDKTPLIVWVHGGAWRSGSKKSVPVKHWLEHDFTIASVDYRLSGEAKFPAQIHDIKAAIRFLRSRADDFGIDSERVAVAGSSAGGHLAALVGVSNGVTDLEGTVGQCQDFRSDVGATVSFYGASNLQSILSQSTQHGLSVRVPALQLLLGGQPDDVPDLAQLASPVIHVDPSDPPLWLIHGDADPQMPIEQSVELESVYRKHNLSVEFTVIAGGKHGGEKFYTDQNLSRLAVQLLRAFHSE</sequence>
<dbReference type="RefSeq" id="WP_150078296.1">
    <property type="nucleotide sequence ID" value="NZ_VWOX01000012.1"/>
</dbReference>
<name>A0A5M6D367_9BACT</name>
<evidence type="ECO:0000259" key="3">
    <source>
        <dbReference type="Pfam" id="PF20434"/>
    </source>
</evidence>
<feature type="signal peptide" evidence="2">
    <location>
        <begin position="1"/>
        <end position="21"/>
    </location>
</feature>
<protein>
    <submittedName>
        <fullName evidence="4">Alpha/beta hydrolase</fullName>
    </submittedName>
</protein>
<comment type="caution">
    <text evidence="4">The sequence shown here is derived from an EMBL/GenBank/DDBJ whole genome shotgun (WGS) entry which is preliminary data.</text>
</comment>
<dbReference type="InterPro" id="IPR050300">
    <property type="entry name" value="GDXG_lipolytic_enzyme"/>
</dbReference>
<evidence type="ECO:0000256" key="1">
    <source>
        <dbReference type="ARBA" id="ARBA00022801"/>
    </source>
</evidence>
<dbReference type="PANTHER" id="PTHR48081">
    <property type="entry name" value="AB HYDROLASE SUPERFAMILY PROTEIN C4A8.06C"/>
    <property type="match status" value="1"/>
</dbReference>
<feature type="domain" description="BD-FAE-like" evidence="3">
    <location>
        <begin position="41"/>
        <end position="246"/>
    </location>
</feature>
<accession>A0A5M6D367</accession>
<proteinExistence type="predicted"/>
<dbReference type="PANTHER" id="PTHR48081:SF13">
    <property type="entry name" value="ALPHA_BETA HYDROLASE"/>
    <property type="match status" value="1"/>
</dbReference>
<dbReference type="InterPro" id="IPR029058">
    <property type="entry name" value="AB_hydrolase_fold"/>
</dbReference>
<dbReference type="EMBL" id="VWOX01000012">
    <property type="protein sequence ID" value="KAA5540732.1"/>
    <property type="molecule type" value="Genomic_DNA"/>
</dbReference>
<keyword evidence="2" id="KW-0732">Signal</keyword>
<organism evidence="4 5">
    <name type="scientific">Roseiconus nitratireducens</name>
    <dbReference type="NCBI Taxonomy" id="2605748"/>
    <lineage>
        <taxon>Bacteria</taxon>
        <taxon>Pseudomonadati</taxon>
        <taxon>Planctomycetota</taxon>
        <taxon>Planctomycetia</taxon>
        <taxon>Pirellulales</taxon>
        <taxon>Pirellulaceae</taxon>
        <taxon>Roseiconus</taxon>
    </lineage>
</organism>
<dbReference type="Proteomes" id="UP000324479">
    <property type="component" value="Unassembled WGS sequence"/>
</dbReference>
<dbReference type="GO" id="GO:0016787">
    <property type="term" value="F:hydrolase activity"/>
    <property type="evidence" value="ECO:0007669"/>
    <property type="project" value="UniProtKB-KW"/>
</dbReference>
<feature type="chain" id="PRO_5024381364" evidence="2">
    <location>
        <begin position="22"/>
        <end position="290"/>
    </location>
</feature>
<evidence type="ECO:0000313" key="5">
    <source>
        <dbReference type="Proteomes" id="UP000324479"/>
    </source>
</evidence>
<dbReference type="AlphaFoldDB" id="A0A5M6D367"/>
<dbReference type="Pfam" id="PF20434">
    <property type="entry name" value="BD-FAE"/>
    <property type="match status" value="1"/>
</dbReference>
<evidence type="ECO:0000313" key="4">
    <source>
        <dbReference type="EMBL" id="KAA5540732.1"/>
    </source>
</evidence>
<evidence type="ECO:0000256" key="2">
    <source>
        <dbReference type="SAM" id="SignalP"/>
    </source>
</evidence>
<keyword evidence="5" id="KW-1185">Reference proteome</keyword>